<dbReference type="PANTHER" id="PTHR43591">
    <property type="entry name" value="METHYLTRANSFERASE"/>
    <property type="match status" value="1"/>
</dbReference>
<dbReference type="InterPro" id="IPR004033">
    <property type="entry name" value="UbiE/COQ5_MeTrFase"/>
</dbReference>
<dbReference type="HAMAP" id="MF_01813">
    <property type="entry name" value="MenG_UbiE_methyltr"/>
    <property type="match status" value="1"/>
</dbReference>
<keyword evidence="3 5" id="KW-0808">Transferase</keyword>
<dbReference type="Gene3D" id="3.40.50.150">
    <property type="entry name" value="Vaccinia Virus protein VP39"/>
    <property type="match status" value="1"/>
</dbReference>
<feature type="binding site" evidence="5">
    <location>
        <position position="85"/>
    </location>
    <ligand>
        <name>S-adenosyl-L-methionine</name>
        <dbReference type="ChEBI" id="CHEBI:59789"/>
    </ligand>
</feature>
<dbReference type="OrthoDB" id="9808140at2"/>
<evidence type="ECO:0000256" key="2">
    <source>
        <dbReference type="ARBA" id="ARBA00022603"/>
    </source>
</evidence>
<comment type="similarity">
    <text evidence="5">Belongs to the class I-like SAM-binding methyltransferase superfamily. MenG/UbiE family.</text>
</comment>
<sequence>MAVVPYKDQNNDKKSQVAQMFDNIAGKYDFLNHFLSAGIDIVWRKKAVSLLKAEKPKQMLDIATGTADFAIEALNLNPDKITGVDISEGMLAVGREKLKRKGLTNKIELRYGDSENLPFEDNSFDAITVAFGVRNFENLKQGLSEMRRVLKPGGTAVVLEFSKPQSFPMKQLYQFYFKNILPMVGKFVSKDRAAYTYLPESVQAFPDGREFLSIFEEVGFKQTKWHSLTFGISSIYTGKK</sequence>
<protein>
    <recommendedName>
        <fullName evidence="5">Demethylmenaquinone methyltransferase</fullName>
        <ecNumber evidence="5">2.1.1.163</ecNumber>
    </recommendedName>
</protein>
<evidence type="ECO:0000256" key="1">
    <source>
        <dbReference type="ARBA" id="ARBA00022428"/>
    </source>
</evidence>
<dbReference type="GO" id="GO:0009234">
    <property type="term" value="P:menaquinone biosynthetic process"/>
    <property type="evidence" value="ECO:0007669"/>
    <property type="project" value="UniProtKB-UniRule"/>
</dbReference>
<evidence type="ECO:0000313" key="7">
    <source>
        <dbReference type="Proteomes" id="UP000185924"/>
    </source>
</evidence>
<dbReference type="GO" id="GO:0043770">
    <property type="term" value="F:demethylmenaquinone methyltransferase activity"/>
    <property type="evidence" value="ECO:0007669"/>
    <property type="project" value="UniProtKB-UniRule"/>
</dbReference>
<dbReference type="Pfam" id="PF01209">
    <property type="entry name" value="Ubie_methyltran"/>
    <property type="match status" value="1"/>
</dbReference>
<name>A0A1N6T8A4_9BACT</name>
<dbReference type="NCBIfam" id="NF001244">
    <property type="entry name" value="PRK00216.1-5"/>
    <property type="match status" value="1"/>
</dbReference>
<organism evidence="6 7">
    <name type="scientific">Pontibacter lucknowensis</name>
    <dbReference type="NCBI Taxonomy" id="1077936"/>
    <lineage>
        <taxon>Bacteria</taxon>
        <taxon>Pseudomonadati</taxon>
        <taxon>Bacteroidota</taxon>
        <taxon>Cytophagia</taxon>
        <taxon>Cytophagales</taxon>
        <taxon>Hymenobacteraceae</taxon>
        <taxon>Pontibacter</taxon>
    </lineage>
</organism>
<feature type="binding site" evidence="5">
    <location>
        <begin position="113"/>
        <end position="114"/>
    </location>
    <ligand>
        <name>S-adenosyl-L-methionine</name>
        <dbReference type="ChEBI" id="CHEBI:59789"/>
    </ligand>
</feature>
<dbReference type="AlphaFoldDB" id="A0A1N6T8A4"/>
<evidence type="ECO:0000256" key="5">
    <source>
        <dbReference type="HAMAP-Rule" id="MF_01813"/>
    </source>
</evidence>
<keyword evidence="7" id="KW-1185">Reference proteome</keyword>
<comment type="catalytic activity">
    <reaction evidence="5">
        <text>a 2-demethylmenaquinol + S-adenosyl-L-methionine = a menaquinol + S-adenosyl-L-homocysteine + H(+)</text>
        <dbReference type="Rhea" id="RHEA:42640"/>
        <dbReference type="Rhea" id="RHEA-COMP:9539"/>
        <dbReference type="Rhea" id="RHEA-COMP:9563"/>
        <dbReference type="ChEBI" id="CHEBI:15378"/>
        <dbReference type="ChEBI" id="CHEBI:18151"/>
        <dbReference type="ChEBI" id="CHEBI:55437"/>
        <dbReference type="ChEBI" id="CHEBI:57856"/>
        <dbReference type="ChEBI" id="CHEBI:59789"/>
        <dbReference type="EC" id="2.1.1.163"/>
    </reaction>
</comment>
<keyword evidence="2 5" id="KW-0489">Methyltransferase</keyword>
<reference evidence="7" key="1">
    <citation type="submission" date="2017-01" db="EMBL/GenBank/DDBJ databases">
        <authorList>
            <person name="Varghese N."/>
            <person name="Submissions S."/>
        </authorList>
    </citation>
    <scope>NUCLEOTIDE SEQUENCE [LARGE SCALE GENOMIC DNA]</scope>
    <source>
        <strain evidence="7">DM9</strain>
    </source>
</reference>
<dbReference type="PROSITE" id="PS01183">
    <property type="entry name" value="UBIE_1"/>
    <property type="match status" value="1"/>
</dbReference>
<dbReference type="EC" id="2.1.1.163" evidence="5"/>
<evidence type="ECO:0000313" key="6">
    <source>
        <dbReference type="EMBL" id="SIQ49336.1"/>
    </source>
</evidence>
<dbReference type="InterPro" id="IPR023576">
    <property type="entry name" value="UbiE/COQ5_MeTrFase_CS"/>
</dbReference>
<accession>A0A1N6T8A4</accession>
<dbReference type="RefSeq" id="WP_076420433.1">
    <property type="nucleotide sequence ID" value="NZ_FTNM01000001.1"/>
</dbReference>
<comment type="caution">
    <text evidence="5">Lacks conserved residue(s) required for the propagation of feature annotation.</text>
</comment>
<dbReference type="STRING" id="1077936.SAMN05421545_0163"/>
<dbReference type="InterPro" id="IPR029063">
    <property type="entry name" value="SAM-dependent_MTases_sf"/>
</dbReference>
<evidence type="ECO:0000256" key="4">
    <source>
        <dbReference type="ARBA" id="ARBA00022691"/>
    </source>
</evidence>
<dbReference type="Proteomes" id="UP000185924">
    <property type="component" value="Unassembled WGS sequence"/>
</dbReference>
<comment type="pathway">
    <text evidence="5">Quinol/quinone metabolism; menaquinone biosynthesis; menaquinol from 1,4-dihydroxy-2-naphthoate: step 2/2.</text>
</comment>
<keyword evidence="4 5" id="KW-0949">S-adenosyl-L-methionine</keyword>
<dbReference type="PANTHER" id="PTHR43591:SF24">
    <property type="entry name" value="2-METHOXY-6-POLYPRENYL-1,4-BENZOQUINOL METHYLASE, MITOCHONDRIAL"/>
    <property type="match status" value="1"/>
</dbReference>
<dbReference type="PROSITE" id="PS01184">
    <property type="entry name" value="UBIE_2"/>
    <property type="match status" value="1"/>
</dbReference>
<dbReference type="GO" id="GO:0032259">
    <property type="term" value="P:methylation"/>
    <property type="evidence" value="ECO:0007669"/>
    <property type="project" value="UniProtKB-KW"/>
</dbReference>
<dbReference type="SUPFAM" id="SSF53335">
    <property type="entry name" value="S-adenosyl-L-methionine-dependent methyltransferases"/>
    <property type="match status" value="1"/>
</dbReference>
<gene>
    <name evidence="5" type="primary">menG</name>
    <name evidence="6" type="ORF">SAMN05421545_0163</name>
</gene>
<dbReference type="UniPathway" id="UPA00079">
    <property type="reaction ID" value="UER00169"/>
</dbReference>
<dbReference type="PROSITE" id="PS51608">
    <property type="entry name" value="SAM_MT_UBIE"/>
    <property type="match status" value="1"/>
</dbReference>
<feature type="binding site" evidence="5">
    <location>
        <position position="66"/>
    </location>
    <ligand>
        <name>S-adenosyl-L-methionine</name>
        <dbReference type="ChEBI" id="CHEBI:59789"/>
    </ligand>
</feature>
<proteinExistence type="inferred from homology"/>
<dbReference type="NCBIfam" id="TIGR01934">
    <property type="entry name" value="MenG_MenH_UbiE"/>
    <property type="match status" value="1"/>
</dbReference>
<dbReference type="CDD" id="cd02440">
    <property type="entry name" value="AdoMet_MTases"/>
    <property type="match status" value="1"/>
</dbReference>
<keyword evidence="1 5" id="KW-0474">Menaquinone biosynthesis</keyword>
<comment type="function">
    <text evidence="5">Methyltransferase required for the conversion of demethylmenaquinol (DMKH2) to menaquinol (MKH2).</text>
</comment>
<dbReference type="EMBL" id="FTNM01000001">
    <property type="protein sequence ID" value="SIQ49336.1"/>
    <property type="molecule type" value="Genomic_DNA"/>
</dbReference>
<evidence type="ECO:0000256" key="3">
    <source>
        <dbReference type="ARBA" id="ARBA00022679"/>
    </source>
</evidence>